<reference evidence="2" key="1">
    <citation type="submission" date="2020-11" db="EMBL/GenBank/DDBJ databases">
        <title>Nocardia NEAU-351.nov., a novel actinomycete isolated from the cow dung.</title>
        <authorList>
            <person name="Zhang X."/>
        </authorList>
    </citation>
    <scope>NUCLEOTIDE SEQUENCE</scope>
    <source>
        <strain evidence="2">NEAU-351</strain>
    </source>
</reference>
<gene>
    <name evidence="2" type="ORF">IT779_33310</name>
</gene>
<accession>A0A931IGK8</accession>
<comment type="caution">
    <text evidence="2">The sequence shown here is derived from an EMBL/GenBank/DDBJ whole genome shotgun (WGS) entry which is preliminary data.</text>
</comment>
<keyword evidence="3" id="KW-1185">Reference proteome</keyword>
<dbReference type="InterPro" id="IPR007278">
    <property type="entry name" value="DUF397"/>
</dbReference>
<dbReference type="Proteomes" id="UP000655751">
    <property type="component" value="Unassembled WGS sequence"/>
</dbReference>
<evidence type="ECO:0000313" key="3">
    <source>
        <dbReference type="Proteomes" id="UP000655751"/>
    </source>
</evidence>
<dbReference type="EMBL" id="JADMLG010000021">
    <property type="protein sequence ID" value="MBH0781164.1"/>
    <property type="molecule type" value="Genomic_DNA"/>
</dbReference>
<evidence type="ECO:0000259" key="1">
    <source>
        <dbReference type="Pfam" id="PF04149"/>
    </source>
</evidence>
<dbReference type="AlphaFoldDB" id="A0A931IGK8"/>
<sequence length="73" mass="7809">MSDKIFGEEDFIPKFAKSTFSDGGGECVEVAFTGGGVAVRDSKNRSGPVLWFSPSEWRAFLVGMRAGVFDVGA</sequence>
<dbReference type="Pfam" id="PF04149">
    <property type="entry name" value="DUF397"/>
    <property type="match status" value="1"/>
</dbReference>
<dbReference type="RefSeq" id="WP_196153460.1">
    <property type="nucleotide sequence ID" value="NZ_JADMLG010000021.1"/>
</dbReference>
<proteinExistence type="predicted"/>
<name>A0A931IGK8_9NOCA</name>
<feature type="domain" description="DUF397" evidence="1">
    <location>
        <begin position="15"/>
        <end position="65"/>
    </location>
</feature>
<evidence type="ECO:0000313" key="2">
    <source>
        <dbReference type="EMBL" id="MBH0781164.1"/>
    </source>
</evidence>
<protein>
    <submittedName>
        <fullName evidence="2">DUF397 domain-containing protein</fullName>
    </submittedName>
</protein>
<organism evidence="2 3">
    <name type="scientific">Nocardia bovistercoris</name>
    <dbReference type="NCBI Taxonomy" id="2785916"/>
    <lineage>
        <taxon>Bacteria</taxon>
        <taxon>Bacillati</taxon>
        <taxon>Actinomycetota</taxon>
        <taxon>Actinomycetes</taxon>
        <taxon>Mycobacteriales</taxon>
        <taxon>Nocardiaceae</taxon>
        <taxon>Nocardia</taxon>
    </lineage>
</organism>